<evidence type="ECO:0000259" key="2">
    <source>
        <dbReference type="Pfam" id="PF25298"/>
    </source>
</evidence>
<evidence type="ECO:0000256" key="1">
    <source>
        <dbReference type="SAM" id="Coils"/>
    </source>
</evidence>
<sequence length="314" mass="35662">MTNCGKCNNKINRSKGEVFVECSGCKASFHATTLCTGLAPTGIENIKTGKSIYKCSDCKTPRRPSIAGDTPTLLTLNSKFEEFMTIFKQKMDKVEDAINMMVELKSENLALKGQLDEMKSHCNEKEKQFGDLVKRVNHLENVCDHHSQQELLSTIEIQNIPDDCIDEQSLSHTAISIIGNALDITVSRSEIVSAQLIKAKIVNGEKKSGNMLILKLLEPSSKNAIINARREKNKQNGFRGIFCKNSANDAVRIYINERLTARRRELLKTAREWRKKLNFKFLWITHGRICMRRKDGDRIYNINSFEDFSLLNSQ</sequence>
<feature type="domain" description="FP protein C-terminal" evidence="2">
    <location>
        <begin position="260"/>
        <end position="309"/>
    </location>
</feature>
<proteinExistence type="predicted"/>
<dbReference type="Pfam" id="PF25298">
    <property type="entry name" value="Baculo_FP_2nd"/>
    <property type="match status" value="1"/>
</dbReference>
<dbReference type="InterPro" id="IPR011011">
    <property type="entry name" value="Znf_FYVE_PHD"/>
</dbReference>
<organism evidence="3">
    <name type="scientific">Nyssomyia neivai</name>
    <dbReference type="NCBI Taxonomy" id="330878"/>
    <lineage>
        <taxon>Eukaryota</taxon>
        <taxon>Metazoa</taxon>
        <taxon>Ecdysozoa</taxon>
        <taxon>Arthropoda</taxon>
        <taxon>Hexapoda</taxon>
        <taxon>Insecta</taxon>
        <taxon>Pterygota</taxon>
        <taxon>Neoptera</taxon>
        <taxon>Endopterygota</taxon>
        <taxon>Diptera</taxon>
        <taxon>Nematocera</taxon>
        <taxon>Psychodoidea</taxon>
        <taxon>Psychodidae</taxon>
        <taxon>Nyssomyia</taxon>
    </lineage>
</organism>
<feature type="coiled-coil region" evidence="1">
    <location>
        <begin position="101"/>
        <end position="128"/>
    </location>
</feature>
<protein>
    <submittedName>
        <fullName evidence="3">Putative daphne-2 sk</fullName>
    </submittedName>
</protein>
<evidence type="ECO:0000313" key="3">
    <source>
        <dbReference type="EMBL" id="JAV03316.1"/>
    </source>
</evidence>
<keyword evidence="1" id="KW-0175">Coiled coil</keyword>
<name>A0A1L8DA14_9DIPT</name>
<dbReference type="InterPro" id="IPR057251">
    <property type="entry name" value="FP_C"/>
</dbReference>
<reference evidence="3" key="1">
    <citation type="submission" date="2016-12" db="EMBL/GenBank/DDBJ databases">
        <title>An insight into the sialome and mialome of the sand fly, Nyssomyia neivai.</title>
        <authorList>
            <person name="Sebastian V."/>
            <person name="Goulart T.M."/>
            <person name="Oliveira W."/>
            <person name="Calvo E."/>
            <person name="Oliveira L.F."/>
            <person name="Pinto M.C."/>
            <person name="Rosselino A.M."/>
            <person name="Ribeiro J.M."/>
        </authorList>
    </citation>
    <scope>NUCLEOTIDE SEQUENCE</scope>
</reference>
<dbReference type="EMBL" id="GFDF01010768">
    <property type="protein sequence ID" value="JAV03316.1"/>
    <property type="molecule type" value="Transcribed_RNA"/>
</dbReference>
<dbReference type="SUPFAM" id="SSF57903">
    <property type="entry name" value="FYVE/PHD zinc finger"/>
    <property type="match status" value="1"/>
</dbReference>
<dbReference type="InterPro" id="IPR013083">
    <property type="entry name" value="Znf_RING/FYVE/PHD"/>
</dbReference>
<accession>A0A1L8DA14</accession>
<dbReference type="AlphaFoldDB" id="A0A1L8DA14"/>
<dbReference type="Gene3D" id="3.30.40.10">
    <property type="entry name" value="Zinc/RING finger domain, C3HC4 (zinc finger)"/>
    <property type="match status" value="1"/>
</dbReference>